<sequence length="134" mass="15808">MEFRPNITKIRVRYGETDQMGVVYHGSFAEYFEVGRVEWLRELGISYKRMEEKGVMLPVVNLNINYKKPAKYDELLTIKTRLREKPTVKIIFDYEVYDETDSLISTAETTLVFVNMETKKPITCPNFILEKLEI</sequence>
<keyword evidence="4" id="KW-1185">Reference proteome</keyword>
<dbReference type="InterPro" id="IPR050563">
    <property type="entry name" value="4-hydroxybenzoyl-CoA_TE"/>
</dbReference>
<dbReference type="EC" id="3.1.2.-" evidence="3"/>
<dbReference type="PANTHER" id="PTHR31793:SF27">
    <property type="entry name" value="NOVEL THIOESTERASE SUPERFAMILY DOMAIN AND SAPOSIN A-TYPE DOMAIN CONTAINING PROTEIN (0610012H03RIK)"/>
    <property type="match status" value="1"/>
</dbReference>
<keyword evidence="2 3" id="KW-0378">Hydrolase</keyword>
<dbReference type="SUPFAM" id="SSF54637">
    <property type="entry name" value="Thioesterase/thiol ester dehydrase-isomerase"/>
    <property type="match status" value="1"/>
</dbReference>
<gene>
    <name evidence="3" type="ORF">ACFQ1O_02130</name>
</gene>
<proteinExistence type="inferred from homology"/>
<evidence type="ECO:0000313" key="3">
    <source>
        <dbReference type="EMBL" id="MFD0962799.1"/>
    </source>
</evidence>
<comment type="caution">
    <text evidence="3">The sequence shown here is derived from an EMBL/GenBank/DDBJ whole genome shotgun (WGS) entry which is preliminary data.</text>
</comment>
<organism evidence="3 4">
    <name type="scientific">Pseudofulvibacter geojedonensis</name>
    <dbReference type="NCBI Taxonomy" id="1123758"/>
    <lineage>
        <taxon>Bacteria</taxon>
        <taxon>Pseudomonadati</taxon>
        <taxon>Bacteroidota</taxon>
        <taxon>Flavobacteriia</taxon>
        <taxon>Flavobacteriales</taxon>
        <taxon>Flavobacteriaceae</taxon>
        <taxon>Pseudofulvibacter</taxon>
    </lineage>
</organism>
<dbReference type="CDD" id="cd00586">
    <property type="entry name" value="4HBT"/>
    <property type="match status" value="1"/>
</dbReference>
<evidence type="ECO:0000256" key="1">
    <source>
        <dbReference type="ARBA" id="ARBA00005953"/>
    </source>
</evidence>
<dbReference type="RefSeq" id="WP_377712826.1">
    <property type="nucleotide sequence ID" value="NZ_JBHTJM010000002.1"/>
</dbReference>
<dbReference type="Proteomes" id="UP001596997">
    <property type="component" value="Unassembled WGS sequence"/>
</dbReference>
<dbReference type="EMBL" id="JBHTJM010000002">
    <property type="protein sequence ID" value="MFD0962799.1"/>
    <property type="molecule type" value="Genomic_DNA"/>
</dbReference>
<protein>
    <submittedName>
        <fullName evidence="3">Acyl-CoA thioesterase</fullName>
        <ecNumber evidence="3">3.1.2.-</ecNumber>
    </submittedName>
</protein>
<comment type="similarity">
    <text evidence="1">Belongs to the 4-hydroxybenzoyl-CoA thioesterase family.</text>
</comment>
<dbReference type="InterPro" id="IPR006684">
    <property type="entry name" value="YbgC/YbaW"/>
</dbReference>
<dbReference type="Gene3D" id="3.10.129.10">
    <property type="entry name" value="Hotdog Thioesterase"/>
    <property type="match status" value="1"/>
</dbReference>
<reference evidence="4" key="1">
    <citation type="journal article" date="2019" name="Int. J. Syst. Evol. Microbiol.">
        <title>The Global Catalogue of Microorganisms (GCM) 10K type strain sequencing project: providing services to taxonomists for standard genome sequencing and annotation.</title>
        <authorList>
            <consortium name="The Broad Institute Genomics Platform"/>
            <consortium name="The Broad Institute Genome Sequencing Center for Infectious Disease"/>
            <person name="Wu L."/>
            <person name="Ma J."/>
        </authorList>
    </citation>
    <scope>NUCLEOTIDE SEQUENCE [LARGE SCALE GENOMIC DNA]</scope>
    <source>
        <strain evidence="4">CCUG 62114</strain>
    </source>
</reference>
<dbReference type="PANTHER" id="PTHR31793">
    <property type="entry name" value="4-HYDROXYBENZOYL-COA THIOESTERASE FAMILY MEMBER"/>
    <property type="match status" value="1"/>
</dbReference>
<dbReference type="NCBIfam" id="TIGR00051">
    <property type="entry name" value="YbgC/FadM family acyl-CoA thioesterase"/>
    <property type="match status" value="1"/>
</dbReference>
<dbReference type="PROSITE" id="PS01328">
    <property type="entry name" value="4HBCOA_THIOESTERASE"/>
    <property type="match status" value="1"/>
</dbReference>
<accession>A0ABW3HZ07</accession>
<evidence type="ECO:0000313" key="4">
    <source>
        <dbReference type="Proteomes" id="UP001596997"/>
    </source>
</evidence>
<name>A0ABW3HZ07_9FLAO</name>
<dbReference type="Pfam" id="PF13279">
    <property type="entry name" value="4HBT_2"/>
    <property type="match status" value="1"/>
</dbReference>
<evidence type="ECO:0000256" key="2">
    <source>
        <dbReference type="ARBA" id="ARBA00022801"/>
    </source>
</evidence>
<dbReference type="InterPro" id="IPR008272">
    <property type="entry name" value="HB-CoA_thioesterase_AS"/>
</dbReference>
<dbReference type="PIRSF" id="PIRSF003230">
    <property type="entry name" value="YbgC"/>
    <property type="match status" value="1"/>
</dbReference>
<dbReference type="InterPro" id="IPR029069">
    <property type="entry name" value="HotDog_dom_sf"/>
</dbReference>
<dbReference type="GO" id="GO:0016787">
    <property type="term" value="F:hydrolase activity"/>
    <property type="evidence" value="ECO:0007669"/>
    <property type="project" value="UniProtKB-KW"/>
</dbReference>